<sequence>MGAGSKACEEEGRDDDAAFLSVVTSIRATADVTLLPPKDPLELYERSNLVEVLAKNGKFVEESLARDPLRFAALMDRVRDADLSIPANYDPGWIIGDGEKRTLYAEVIDGLRADKLAMESYVAMLVRDEVYFAAYLERVAMLADLPDDGGQLPERFDEVAKIMQARIDVLGDPPTEIAVPWRKVYKPGPNAPFTVLHRGFNGPVKSEALLFRSSAEVRQSWVGNALSQDELSQVLSQINFENELLGLYAVGEMPNATENFFVTEFGPQKDFDNHSIAVRVGVVGEHCGFEPSRSYPFVLVKASSQTVGGLDSLSRANYPDQCVSVMAGKPTLVVDSD</sequence>
<comment type="caution">
    <text evidence="1">The sequence shown here is derived from an EMBL/GenBank/DDBJ whole genome shotgun (WGS) entry which is preliminary data.</text>
</comment>
<gene>
    <name evidence="1" type="ORF">GRI35_07495</name>
</gene>
<dbReference type="AlphaFoldDB" id="A0A844Z3E0"/>
<name>A0A844Z3E0_9SPHN</name>
<evidence type="ECO:0000313" key="2">
    <source>
        <dbReference type="Proteomes" id="UP000460290"/>
    </source>
</evidence>
<dbReference type="OrthoDB" id="7605027at2"/>
<reference evidence="1 2" key="1">
    <citation type="submission" date="2019-12" db="EMBL/GenBank/DDBJ databases">
        <title>Genomic-based taxomic classification of the family Erythrobacteraceae.</title>
        <authorList>
            <person name="Xu L."/>
        </authorList>
    </citation>
    <scope>NUCLEOTIDE SEQUENCE [LARGE SCALE GENOMIC DNA]</scope>
    <source>
        <strain evidence="1 2">KCTC 42006</strain>
    </source>
</reference>
<evidence type="ECO:0000313" key="1">
    <source>
        <dbReference type="EMBL" id="MXO83211.1"/>
    </source>
</evidence>
<keyword evidence="2" id="KW-1185">Reference proteome</keyword>
<accession>A0A844Z3E0</accession>
<proteinExistence type="predicted"/>
<dbReference type="Proteomes" id="UP000460290">
    <property type="component" value="Unassembled WGS sequence"/>
</dbReference>
<dbReference type="RefSeq" id="WP_160613589.1">
    <property type="nucleotide sequence ID" value="NZ_JAUFQM010000001.1"/>
</dbReference>
<protein>
    <submittedName>
        <fullName evidence="1">Uncharacterized protein</fullName>
    </submittedName>
</protein>
<dbReference type="EMBL" id="WTYZ01000001">
    <property type="protein sequence ID" value="MXO83211.1"/>
    <property type="molecule type" value="Genomic_DNA"/>
</dbReference>
<organism evidence="1 2">
    <name type="scientific">Pontixanthobacter aestiaquae</name>
    <dbReference type="NCBI Taxonomy" id="1509367"/>
    <lineage>
        <taxon>Bacteria</taxon>
        <taxon>Pseudomonadati</taxon>
        <taxon>Pseudomonadota</taxon>
        <taxon>Alphaproteobacteria</taxon>
        <taxon>Sphingomonadales</taxon>
        <taxon>Erythrobacteraceae</taxon>
        <taxon>Pontixanthobacter</taxon>
    </lineage>
</organism>